<evidence type="ECO:0000313" key="2">
    <source>
        <dbReference type="Proteomes" id="UP000286746"/>
    </source>
</evidence>
<reference evidence="1 2" key="1">
    <citation type="submission" date="2018-11" db="EMBL/GenBank/DDBJ databases">
        <title>Whole genome sequence of Streptomyces paromomycinus NBRC 15454(T).</title>
        <authorList>
            <person name="Komaki H."/>
            <person name="Tamura T."/>
        </authorList>
    </citation>
    <scope>NUCLEOTIDE SEQUENCE [LARGE SCALE GENOMIC DNA]</scope>
    <source>
        <strain evidence="1 2">NBRC 15454</strain>
    </source>
</reference>
<dbReference type="AlphaFoldDB" id="A0A401VXL6"/>
<dbReference type="Proteomes" id="UP000286746">
    <property type="component" value="Unassembled WGS sequence"/>
</dbReference>
<dbReference type="EMBL" id="BHZD01000001">
    <property type="protein sequence ID" value="GCD41818.1"/>
    <property type="molecule type" value="Genomic_DNA"/>
</dbReference>
<organism evidence="1 2">
    <name type="scientific">Streptomyces paromomycinus</name>
    <name type="common">Streptomyces rimosus subsp. paromomycinus</name>
    <dbReference type="NCBI Taxonomy" id="92743"/>
    <lineage>
        <taxon>Bacteria</taxon>
        <taxon>Bacillati</taxon>
        <taxon>Actinomycetota</taxon>
        <taxon>Actinomycetes</taxon>
        <taxon>Kitasatosporales</taxon>
        <taxon>Streptomycetaceae</taxon>
        <taxon>Streptomyces</taxon>
    </lineage>
</organism>
<comment type="caution">
    <text evidence="1">The sequence shown here is derived from an EMBL/GenBank/DDBJ whole genome shotgun (WGS) entry which is preliminary data.</text>
</comment>
<dbReference type="RefSeq" id="WP_170251612.1">
    <property type="nucleotide sequence ID" value="NZ_BHZD01000001.1"/>
</dbReference>
<name>A0A401VXL6_STREY</name>
<gene>
    <name evidence="1" type="ORF">GKJPGBOP_01475</name>
</gene>
<keyword evidence="2" id="KW-1185">Reference proteome</keyword>
<accession>A0A401VXL6</accession>
<evidence type="ECO:0000313" key="1">
    <source>
        <dbReference type="EMBL" id="GCD41818.1"/>
    </source>
</evidence>
<protein>
    <submittedName>
        <fullName evidence="1">Uncharacterized protein</fullName>
    </submittedName>
</protein>
<sequence length="144" mass="16621">MFRRIRERRNHQAAQREYEELTQTAHLVPALAEIPDFPETAPGQDAEQDFLPRDLRVPPRDKLAGLMMRWDGPLVVEGEVHACPECGAYRDWVVFLMRESIWLRCPAGHETLEPRLDAAWYNRNSGPLNSLHDTVQDGLKHLGR</sequence>
<proteinExistence type="predicted"/>